<reference evidence="2" key="1">
    <citation type="submission" date="2020-12" db="UniProtKB">
        <authorList>
            <consortium name="WormBaseParasite"/>
        </authorList>
    </citation>
    <scope>IDENTIFICATION</scope>
    <source>
        <strain evidence="2">MHco3</strain>
    </source>
</reference>
<dbReference type="Proteomes" id="UP000025227">
    <property type="component" value="Unplaced"/>
</dbReference>
<dbReference type="WBParaSite" id="HCON_00098780-00001">
    <property type="protein sequence ID" value="HCON_00098780-00001"/>
    <property type="gene ID" value="HCON_00098780"/>
</dbReference>
<keyword evidence="1" id="KW-1185">Reference proteome</keyword>
<evidence type="ECO:0000313" key="1">
    <source>
        <dbReference type="Proteomes" id="UP000025227"/>
    </source>
</evidence>
<name>A0A7I4YIR2_HAECO</name>
<protein>
    <submittedName>
        <fullName evidence="2">Lipoprotein</fullName>
    </submittedName>
</protein>
<sequence length="63" mass="6412">MARRLSAGIFRTTVLILVIFAFIGVCAKKGAAPTSMVNLGIPVPVKAGTPFSLSIPIISGIAG</sequence>
<organism evidence="1 2">
    <name type="scientific">Haemonchus contortus</name>
    <name type="common">Barber pole worm</name>
    <dbReference type="NCBI Taxonomy" id="6289"/>
    <lineage>
        <taxon>Eukaryota</taxon>
        <taxon>Metazoa</taxon>
        <taxon>Ecdysozoa</taxon>
        <taxon>Nematoda</taxon>
        <taxon>Chromadorea</taxon>
        <taxon>Rhabditida</taxon>
        <taxon>Rhabditina</taxon>
        <taxon>Rhabditomorpha</taxon>
        <taxon>Strongyloidea</taxon>
        <taxon>Trichostrongylidae</taxon>
        <taxon>Haemonchus</taxon>
    </lineage>
</organism>
<evidence type="ECO:0000313" key="2">
    <source>
        <dbReference type="WBParaSite" id="HCON_00098780-00001"/>
    </source>
</evidence>
<dbReference type="AlphaFoldDB" id="A0A7I4YIR2"/>
<proteinExistence type="predicted"/>
<accession>A0A7I4YIR2</accession>